<accession>A0A0B2UJ70</accession>
<name>A0A0B2UJ70_9MICR</name>
<dbReference type="Gene3D" id="1.10.510.10">
    <property type="entry name" value="Transferase(Phosphotransferase) domain 1"/>
    <property type="match status" value="1"/>
</dbReference>
<keyword evidence="6 12" id="KW-0418">Kinase</keyword>
<dbReference type="OrthoDB" id="204883at2759"/>
<dbReference type="AlphaFoldDB" id="A0A0B2UJ70"/>
<evidence type="ECO:0000256" key="3">
    <source>
        <dbReference type="ARBA" id="ARBA00022527"/>
    </source>
</evidence>
<sequence>MEKYENIKQVGEGAFGQVFKSKRISDEEIVAIKKMPVDKETGFPFTAIREIKLCKAMCNKHIVKLNEIIFEDGFVFVVLEYMPYDLTGLLASGADLSVDHTRSILAQLIEAVSAMHALRLVHRDIKPSNILIDRSGVLKLADFGLTREVSGMMTNRVCTLWYRAPELLLGETSYGFKVDAWSIGCIMLEMRLRRPPYRGCDEVSQIRLIFDDLGIPKDKYKWTDMFEVEGYSKPKPTREIISQKYGHLFNEEELEVLSGFLCPTSRERLTVINAREFPIISSFKNTYIPMDFEESHELYTKYKKETSKP</sequence>
<comment type="similarity">
    <text evidence="2">Belongs to the protein kinase superfamily. CMGC Ser/Thr protein kinase family. CDC2/CDKX subfamily.</text>
</comment>
<evidence type="ECO:0000256" key="8">
    <source>
        <dbReference type="ARBA" id="ARBA00023242"/>
    </source>
</evidence>
<evidence type="ECO:0000256" key="5">
    <source>
        <dbReference type="ARBA" id="ARBA00022741"/>
    </source>
</evidence>
<comment type="caution">
    <text evidence="12">The sequence shown here is derived from an EMBL/GenBank/DDBJ whole genome shotgun (WGS) entry which is preliminary data.</text>
</comment>
<evidence type="ECO:0000256" key="6">
    <source>
        <dbReference type="ARBA" id="ARBA00022777"/>
    </source>
</evidence>
<dbReference type="PROSITE" id="PS50011">
    <property type="entry name" value="PROTEIN_KINASE_DOM"/>
    <property type="match status" value="1"/>
</dbReference>
<reference evidence="12 13" key="1">
    <citation type="journal article" date="2014" name="MBio">
        <title>The Ordospora colligata genome; evolution of extreme reduction in microsporidia and host-to-parasite horizontal gene transfer.</title>
        <authorList>
            <person name="Pombert J.-F."/>
            <person name="Haag K.L."/>
            <person name="Beidas S."/>
            <person name="Ebert D."/>
            <person name="Keeling P.J."/>
        </authorList>
    </citation>
    <scope>NUCLEOTIDE SEQUENCE [LARGE SCALE GENOMIC DNA]</scope>
    <source>
        <strain evidence="12 13">OC4</strain>
    </source>
</reference>
<dbReference type="GO" id="GO:0005524">
    <property type="term" value="F:ATP binding"/>
    <property type="evidence" value="ECO:0007669"/>
    <property type="project" value="UniProtKB-UniRule"/>
</dbReference>
<comment type="subcellular location">
    <subcellularLocation>
        <location evidence="1">Nucleus</location>
    </subcellularLocation>
</comment>
<dbReference type="InterPro" id="IPR017441">
    <property type="entry name" value="Protein_kinase_ATP_BS"/>
</dbReference>
<keyword evidence="13" id="KW-1185">Reference proteome</keyword>
<dbReference type="SMART" id="SM00220">
    <property type="entry name" value="S_TKc"/>
    <property type="match status" value="1"/>
</dbReference>
<evidence type="ECO:0000313" key="12">
    <source>
        <dbReference type="EMBL" id="KHN69244.1"/>
    </source>
</evidence>
<keyword evidence="7 9" id="KW-0067">ATP-binding</keyword>
<dbReference type="SUPFAM" id="SSF56112">
    <property type="entry name" value="Protein kinase-like (PK-like)"/>
    <property type="match status" value="1"/>
</dbReference>
<organism evidence="12 13">
    <name type="scientific">Ordospora colligata OC4</name>
    <dbReference type="NCBI Taxonomy" id="1354746"/>
    <lineage>
        <taxon>Eukaryota</taxon>
        <taxon>Fungi</taxon>
        <taxon>Fungi incertae sedis</taxon>
        <taxon>Microsporidia</taxon>
        <taxon>Ordosporidae</taxon>
        <taxon>Ordospora</taxon>
    </lineage>
</organism>
<keyword evidence="4" id="KW-0808">Transferase</keyword>
<dbReference type="VEuPathDB" id="MicrosporidiaDB:M896_091720"/>
<dbReference type="GO" id="GO:0005634">
    <property type="term" value="C:nucleus"/>
    <property type="evidence" value="ECO:0007669"/>
    <property type="project" value="UniProtKB-SubCell"/>
</dbReference>
<dbReference type="PROSITE" id="PS00107">
    <property type="entry name" value="PROTEIN_KINASE_ATP"/>
    <property type="match status" value="1"/>
</dbReference>
<dbReference type="HOGENOM" id="CLU_000288_181_1_1"/>
<feature type="domain" description="Protein kinase" evidence="11">
    <location>
        <begin position="4"/>
        <end position="280"/>
    </location>
</feature>
<keyword evidence="5 9" id="KW-0547">Nucleotide-binding</keyword>
<dbReference type="GeneID" id="26262385"/>
<evidence type="ECO:0000256" key="2">
    <source>
        <dbReference type="ARBA" id="ARBA00006485"/>
    </source>
</evidence>
<dbReference type="InterPro" id="IPR000719">
    <property type="entry name" value="Prot_kinase_dom"/>
</dbReference>
<keyword evidence="3 10" id="KW-0723">Serine/threonine-protein kinase</keyword>
<protein>
    <submittedName>
        <fullName evidence="12">Cyclin-dependent protein kinase</fullName>
    </submittedName>
</protein>
<dbReference type="GO" id="GO:0000307">
    <property type="term" value="C:cyclin-dependent protein kinase holoenzyme complex"/>
    <property type="evidence" value="ECO:0007669"/>
    <property type="project" value="TreeGrafter"/>
</dbReference>
<gene>
    <name evidence="12" type="ORF">M896_091720</name>
</gene>
<keyword evidence="8" id="KW-0539">Nucleus</keyword>
<dbReference type="Gene3D" id="3.30.200.20">
    <property type="entry name" value="Phosphorylase Kinase, domain 1"/>
    <property type="match status" value="1"/>
</dbReference>
<evidence type="ECO:0000256" key="10">
    <source>
        <dbReference type="RuleBase" id="RU000304"/>
    </source>
</evidence>
<dbReference type="InParanoid" id="A0A0B2UJ70"/>
<dbReference type="RefSeq" id="XP_014563286.1">
    <property type="nucleotide sequence ID" value="XM_014707800.1"/>
</dbReference>
<dbReference type="PANTHER" id="PTHR24056">
    <property type="entry name" value="CELL DIVISION PROTEIN KINASE"/>
    <property type="match status" value="1"/>
</dbReference>
<proteinExistence type="inferred from homology"/>
<dbReference type="InterPro" id="IPR008271">
    <property type="entry name" value="Ser/Thr_kinase_AS"/>
</dbReference>
<evidence type="ECO:0000256" key="1">
    <source>
        <dbReference type="ARBA" id="ARBA00004123"/>
    </source>
</evidence>
<evidence type="ECO:0000256" key="9">
    <source>
        <dbReference type="PROSITE-ProRule" id="PRU10141"/>
    </source>
</evidence>
<dbReference type="STRING" id="1354746.A0A0B2UJ70"/>
<dbReference type="PROSITE" id="PS00108">
    <property type="entry name" value="PROTEIN_KINASE_ST"/>
    <property type="match status" value="1"/>
</dbReference>
<evidence type="ECO:0000256" key="4">
    <source>
        <dbReference type="ARBA" id="ARBA00022679"/>
    </source>
</evidence>
<dbReference type="PANTHER" id="PTHR24056:SF546">
    <property type="entry name" value="CYCLIN-DEPENDENT KINASE 12"/>
    <property type="match status" value="1"/>
</dbReference>
<dbReference type="InterPro" id="IPR011009">
    <property type="entry name" value="Kinase-like_dom_sf"/>
</dbReference>
<evidence type="ECO:0000259" key="11">
    <source>
        <dbReference type="PROSITE" id="PS50011"/>
    </source>
</evidence>
<evidence type="ECO:0000313" key="13">
    <source>
        <dbReference type="Proteomes" id="UP000031056"/>
    </source>
</evidence>
<dbReference type="Pfam" id="PF00069">
    <property type="entry name" value="Pkinase"/>
    <property type="match status" value="1"/>
</dbReference>
<dbReference type="InterPro" id="IPR050108">
    <property type="entry name" value="CDK"/>
</dbReference>
<dbReference type="Proteomes" id="UP000031056">
    <property type="component" value="Unassembled WGS sequence"/>
</dbReference>
<dbReference type="FunFam" id="1.10.510.10:FF:000624">
    <property type="entry name" value="Mitogen-activated protein kinase"/>
    <property type="match status" value="1"/>
</dbReference>
<dbReference type="GO" id="GO:0032968">
    <property type="term" value="P:positive regulation of transcription elongation by RNA polymerase II"/>
    <property type="evidence" value="ECO:0007669"/>
    <property type="project" value="TreeGrafter"/>
</dbReference>
<feature type="binding site" evidence="9">
    <location>
        <position position="34"/>
    </location>
    <ligand>
        <name>ATP</name>
        <dbReference type="ChEBI" id="CHEBI:30616"/>
    </ligand>
</feature>
<dbReference type="EMBL" id="JOKQ01000009">
    <property type="protein sequence ID" value="KHN69244.1"/>
    <property type="molecule type" value="Genomic_DNA"/>
</dbReference>
<evidence type="ECO:0000256" key="7">
    <source>
        <dbReference type="ARBA" id="ARBA00022840"/>
    </source>
</evidence>
<dbReference type="GO" id="GO:0008353">
    <property type="term" value="F:RNA polymerase II CTD heptapeptide repeat kinase activity"/>
    <property type="evidence" value="ECO:0007669"/>
    <property type="project" value="TreeGrafter"/>
</dbReference>